<dbReference type="GO" id="GO:0046872">
    <property type="term" value="F:metal ion binding"/>
    <property type="evidence" value="ECO:0007669"/>
    <property type="project" value="UniProtKB-KW"/>
</dbReference>
<keyword evidence="2" id="KW-0378">Hydrolase</keyword>
<dbReference type="InterPro" id="IPR015991">
    <property type="entry name" value="TatD/YcfH-like"/>
</dbReference>
<accession>A0A1F5DPM9</accession>
<gene>
    <name evidence="4" type="ORF">A2V71_01640</name>
</gene>
<feature type="binding site" evidence="3">
    <location>
        <position position="6"/>
    </location>
    <ligand>
        <name>a divalent metal cation</name>
        <dbReference type="ChEBI" id="CHEBI:60240"/>
        <label>1</label>
    </ligand>
</feature>
<organism evidence="4 5">
    <name type="scientific">Candidatus Berkelbacteria bacterium RBG_13_40_8</name>
    <dbReference type="NCBI Taxonomy" id="1797467"/>
    <lineage>
        <taxon>Bacteria</taxon>
        <taxon>Candidatus Berkelbacteria</taxon>
    </lineage>
</organism>
<proteinExistence type="predicted"/>
<reference evidence="4 5" key="1">
    <citation type="journal article" date="2016" name="Nat. Commun.">
        <title>Thousands of microbial genomes shed light on interconnected biogeochemical processes in an aquifer system.</title>
        <authorList>
            <person name="Anantharaman K."/>
            <person name="Brown C.T."/>
            <person name="Hug L.A."/>
            <person name="Sharon I."/>
            <person name="Castelle C.J."/>
            <person name="Probst A.J."/>
            <person name="Thomas B.C."/>
            <person name="Singh A."/>
            <person name="Wilkins M.J."/>
            <person name="Karaoz U."/>
            <person name="Brodie E.L."/>
            <person name="Williams K.H."/>
            <person name="Hubbard S.S."/>
            <person name="Banfield J.F."/>
        </authorList>
    </citation>
    <scope>NUCLEOTIDE SEQUENCE [LARGE SCALE GENOMIC DNA]</scope>
</reference>
<sequence length="260" mass="29266">MFIDTHAHLNFKDFENDYSQVIERAFNADVKNIINVGSNLETSKKAITIAKEFNDVYAAIGLHPIHIGDPSTAPGAGEKFDEISFVKLAKNKKVVAIGETGLDYYYDKSNSDTQKEVFEKFLKIANLVNKPVILHSRDAGEDILAILTAQPIEPLGVMHCFSENWDFAKVVLDMGLYLSFTGVITFTKNQETLEVIREAPLDRIMIETDCPYMTPEPYRGKRNEPSFVIEVAKKIAEIKKIPFSKVAEVTTKNAKELFKI</sequence>
<dbReference type="PANTHER" id="PTHR46124">
    <property type="entry name" value="D-AMINOACYL-TRNA DEACYLASE"/>
    <property type="match status" value="1"/>
</dbReference>
<evidence type="ECO:0008006" key="6">
    <source>
        <dbReference type="Google" id="ProtNLM"/>
    </source>
</evidence>
<evidence type="ECO:0000256" key="1">
    <source>
        <dbReference type="ARBA" id="ARBA00022723"/>
    </source>
</evidence>
<dbReference type="InterPro" id="IPR032466">
    <property type="entry name" value="Metal_Hydrolase"/>
</dbReference>
<dbReference type="EMBL" id="MEZT01000005">
    <property type="protein sequence ID" value="OGD57118.1"/>
    <property type="molecule type" value="Genomic_DNA"/>
</dbReference>
<protein>
    <recommendedName>
        <fullName evidence="6">Hydrolase TatD</fullName>
    </recommendedName>
</protein>
<feature type="binding site" evidence="3">
    <location>
        <position position="159"/>
    </location>
    <ligand>
        <name>a divalent metal cation</name>
        <dbReference type="ChEBI" id="CHEBI:60240"/>
        <label>2</label>
    </ligand>
</feature>
<evidence type="ECO:0000256" key="3">
    <source>
        <dbReference type="PIRSR" id="PIRSR005902-1"/>
    </source>
</evidence>
<dbReference type="FunFam" id="3.20.20.140:FF:000005">
    <property type="entry name" value="TatD family hydrolase"/>
    <property type="match status" value="1"/>
</dbReference>
<name>A0A1F5DPM9_9BACT</name>
<dbReference type="SUPFAM" id="SSF51556">
    <property type="entry name" value="Metallo-dependent hydrolases"/>
    <property type="match status" value="1"/>
</dbReference>
<dbReference type="Pfam" id="PF01026">
    <property type="entry name" value="TatD_DNase"/>
    <property type="match status" value="1"/>
</dbReference>
<dbReference type="PIRSF" id="PIRSF005902">
    <property type="entry name" value="DNase_TatD"/>
    <property type="match status" value="1"/>
</dbReference>
<dbReference type="NCBIfam" id="TIGR00010">
    <property type="entry name" value="YchF/TatD family DNA exonuclease"/>
    <property type="match status" value="1"/>
</dbReference>
<feature type="binding site" evidence="3">
    <location>
        <position position="135"/>
    </location>
    <ligand>
        <name>a divalent metal cation</name>
        <dbReference type="ChEBI" id="CHEBI:60240"/>
        <label>2</label>
    </ligand>
</feature>
<dbReference type="PROSITE" id="PS01090">
    <property type="entry name" value="TATD_2"/>
    <property type="match status" value="1"/>
</dbReference>
<feature type="binding site" evidence="3">
    <location>
        <position position="99"/>
    </location>
    <ligand>
        <name>a divalent metal cation</name>
        <dbReference type="ChEBI" id="CHEBI:60240"/>
        <label>1</label>
    </ligand>
</feature>
<dbReference type="InterPro" id="IPR018228">
    <property type="entry name" value="DNase_TatD-rel_CS"/>
</dbReference>
<feature type="binding site" evidence="3">
    <location>
        <position position="209"/>
    </location>
    <ligand>
        <name>a divalent metal cation</name>
        <dbReference type="ChEBI" id="CHEBI:60240"/>
        <label>1</label>
    </ligand>
</feature>
<dbReference type="Proteomes" id="UP000178764">
    <property type="component" value="Unassembled WGS sequence"/>
</dbReference>
<feature type="binding site" evidence="3">
    <location>
        <position position="8"/>
    </location>
    <ligand>
        <name>a divalent metal cation</name>
        <dbReference type="ChEBI" id="CHEBI:60240"/>
        <label>1</label>
    </ligand>
</feature>
<comment type="caution">
    <text evidence="4">The sequence shown here is derived from an EMBL/GenBank/DDBJ whole genome shotgun (WGS) entry which is preliminary data.</text>
</comment>
<evidence type="ECO:0000313" key="5">
    <source>
        <dbReference type="Proteomes" id="UP000178764"/>
    </source>
</evidence>
<dbReference type="PROSITE" id="PS01137">
    <property type="entry name" value="TATD_1"/>
    <property type="match status" value="1"/>
</dbReference>
<dbReference type="PANTHER" id="PTHR46124:SF2">
    <property type="entry name" value="D-AMINOACYL-TRNA DEACYLASE"/>
    <property type="match status" value="1"/>
</dbReference>
<dbReference type="AlphaFoldDB" id="A0A1F5DPM9"/>
<keyword evidence="1 3" id="KW-0479">Metal-binding</keyword>
<dbReference type="GO" id="GO:0016788">
    <property type="term" value="F:hydrolase activity, acting on ester bonds"/>
    <property type="evidence" value="ECO:0007669"/>
    <property type="project" value="InterPro"/>
</dbReference>
<evidence type="ECO:0000256" key="2">
    <source>
        <dbReference type="ARBA" id="ARBA00022801"/>
    </source>
</evidence>
<dbReference type="CDD" id="cd01310">
    <property type="entry name" value="TatD_DNAse"/>
    <property type="match status" value="1"/>
</dbReference>
<dbReference type="GO" id="GO:0004536">
    <property type="term" value="F:DNA nuclease activity"/>
    <property type="evidence" value="ECO:0007669"/>
    <property type="project" value="InterPro"/>
</dbReference>
<dbReference type="InterPro" id="IPR001130">
    <property type="entry name" value="TatD-like"/>
</dbReference>
<evidence type="ECO:0000313" key="4">
    <source>
        <dbReference type="EMBL" id="OGD57118.1"/>
    </source>
</evidence>
<dbReference type="Gene3D" id="3.20.20.140">
    <property type="entry name" value="Metal-dependent hydrolases"/>
    <property type="match status" value="1"/>
</dbReference>